<organism evidence="1 2">
    <name type="scientific">Mycobacterium tuberculosis</name>
    <dbReference type="NCBI Taxonomy" id="1773"/>
    <lineage>
        <taxon>Bacteria</taxon>
        <taxon>Bacillati</taxon>
        <taxon>Actinomycetota</taxon>
        <taxon>Actinomycetes</taxon>
        <taxon>Mycobacteriales</taxon>
        <taxon>Mycobacteriaceae</taxon>
        <taxon>Mycobacterium</taxon>
        <taxon>Mycobacterium tuberculosis complex</taxon>
    </lineage>
</organism>
<dbReference type="AlphaFoldDB" id="A0A916LHI0"/>
<gene>
    <name evidence="1" type="ORF">ERS007739_05484</name>
</gene>
<dbReference type="EMBL" id="CSBK01004499">
    <property type="protein sequence ID" value="CPB95015.1"/>
    <property type="molecule type" value="Genomic_DNA"/>
</dbReference>
<dbReference type="Proteomes" id="UP000039021">
    <property type="component" value="Unassembled WGS sequence"/>
</dbReference>
<comment type="caution">
    <text evidence="1">The sequence shown here is derived from an EMBL/GenBank/DDBJ whole genome shotgun (WGS) entry which is preliminary data.</text>
</comment>
<name>A0A916LHI0_MYCTX</name>
<proteinExistence type="predicted"/>
<accession>A0A916LHI0</accession>
<protein>
    <submittedName>
        <fullName evidence="1">Uncharacterized protein</fullName>
    </submittedName>
</protein>
<sequence length="61" mass="6777">MSGTSICARSGSWWIRTRCRSPTTCSQLGIGRSPAVSRAIWNGTVFRDLSRTSTMSYCDTR</sequence>
<evidence type="ECO:0000313" key="2">
    <source>
        <dbReference type="Proteomes" id="UP000039021"/>
    </source>
</evidence>
<reference evidence="2" key="1">
    <citation type="submission" date="2015-03" db="EMBL/GenBank/DDBJ databases">
        <authorList>
            <consortium name="Pathogen Informatics"/>
        </authorList>
    </citation>
    <scope>NUCLEOTIDE SEQUENCE [LARGE SCALE GENOMIC DNA]</scope>
    <source>
        <strain evidence="2">N09902308</strain>
    </source>
</reference>
<evidence type="ECO:0000313" key="1">
    <source>
        <dbReference type="EMBL" id="CPB95015.1"/>
    </source>
</evidence>